<comment type="caution">
    <text evidence="2">The sequence shown here is derived from an EMBL/GenBank/DDBJ whole genome shotgun (WGS) entry which is preliminary data.</text>
</comment>
<evidence type="ECO:0000259" key="1">
    <source>
        <dbReference type="PROSITE" id="PS50995"/>
    </source>
</evidence>
<gene>
    <name evidence="2" type="ORF">QRT04_01000</name>
</gene>
<dbReference type="InterPro" id="IPR039422">
    <property type="entry name" value="MarR/SlyA-like"/>
</dbReference>
<dbReference type="PANTHER" id="PTHR33164">
    <property type="entry name" value="TRANSCRIPTIONAL REGULATOR, MARR FAMILY"/>
    <property type="match status" value="1"/>
</dbReference>
<protein>
    <submittedName>
        <fullName evidence="2">MarR family transcriptional regulator</fullName>
    </submittedName>
</protein>
<dbReference type="RefSeq" id="WP_289453016.1">
    <property type="nucleotide sequence ID" value="NZ_JAUCGQ010000001.1"/>
</dbReference>
<dbReference type="SUPFAM" id="SSF46785">
    <property type="entry name" value="Winged helix' DNA-binding domain"/>
    <property type="match status" value="1"/>
</dbReference>
<keyword evidence="3" id="KW-1185">Reference proteome</keyword>
<organism evidence="2 3">
    <name type="scientific">Cellulomonas alba</name>
    <dbReference type="NCBI Taxonomy" id="3053467"/>
    <lineage>
        <taxon>Bacteria</taxon>
        <taxon>Bacillati</taxon>
        <taxon>Actinomycetota</taxon>
        <taxon>Actinomycetes</taxon>
        <taxon>Micrococcales</taxon>
        <taxon>Cellulomonadaceae</taxon>
        <taxon>Cellulomonas</taxon>
    </lineage>
</organism>
<dbReference type="PROSITE" id="PS50995">
    <property type="entry name" value="HTH_MARR_2"/>
    <property type="match status" value="1"/>
</dbReference>
<dbReference type="Proteomes" id="UP001529338">
    <property type="component" value="Unassembled WGS sequence"/>
</dbReference>
<feature type="domain" description="HTH marR-type" evidence="1">
    <location>
        <begin position="15"/>
        <end position="155"/>
    </location>
</feature>
<reference evidence="2 3" key="1">
    <citation type="submission" date="2023-06" db="EMBL/GenBank/DDBJ databases">
        <title>Cellulomonas sp. MW4 Whole genome sequence.</title>
        <authorList>
            <person name="Park S."/>
        </authorList>
    </citation>
    <scope>NUCLEOTIDE SEQUENCE [LARGE SCALE GENOMIC DNA]</scope>
    <source>
        <strain evidence="2 3">MW4</strain>
    </source>
</reference>
<dbReference type="InterPro" id="IPR036388">
    <property type="entry name" value="WH-like_DNA-bd_sf"/>
</dbReference>
<proteinExistence type="predicted"/>
<dbReference type="Gene3D" id="1.10.10.10">
    <property type="entry name" value="Winged helix-like DNA-binding domain superfamily/Winged helix DNA-binding domain"/>
    <property type="match status" value="1"/>
</dbReference>
<evidence type="ECO:0000313" key="2">
    <source>
        <dbReference type="EMBL" id="MDM7853493.1"/>
    </source>
</evidence>
<dbReference type="InterPro" id="IPR000835">
    <property type="entry name" value="HTH_MarR-typ"/>
</dbReference>
<name>A0ABT7SBD7_9CELL</name>
<sequence length="172" mass="19383">MTTRAIPDGHFWYANEPDVRDLLQAVRRFRRVDEEMRRRISAGMDMNLTDLRALQYVIAAEESGETVQQHDLARYLGISTASTTKLLDRLTASGHLVRAPHPRDGRSVVVTSTDHARSEIRERLGRMHARMAEIARDVPVEARAAVREFLDALSDQIAEEGHVAPLSPRPHG</sequence>
<dbReference type="InterPro" id="IPR036390">
    <property type="entry name" value="WH_DNA-bd_sf"/>
</dbReference>
<dbReference type="PANTHER" id="PTHR33164:SF103">
    <property type="entry name" value="REGULATORY PROTEIN MARR"/>
    <property type="match status" value="1"/>
</dbReference>
<dbReference type="SMART" id="SM00347">
    <property type="entry name" value="HTH_MARR"/>
    <property type="match status" value="1"/>
</dbReference>
<dbReference type="EMBL" id="JAUCGQ010000001">
    <property type="protein sequence ID" value="MDM7853493.1"/>
    <property type="molecule type" value="Genomic_DNA"/>
</dbReference>
<accession>A0ABT7SBD7</accession>
<evidence type="ECO:0000313" key="3">
    <source>
        <dbReference type="Proteomes" id="UP001529338"/>
    </source>
</evidence>
<dbReference type="Pfam" id="PF12802">
    <property type="entry name" value="MarR_2"/>
    <property type="match status" value="1"/>
</dbReference>